<dbReference type="EMBL" id="BBVC01000058">
    <property type="protein sequence ID" value="GAO98420.1"/>
    <property type="molecule type" value="Genomic_DNA"/>
</dbReference>
<keyword evidence="3 5" id="KW-0949">S-adenosyl-L-methionine</keyword>
<evidence type="ECO:0000256" key="4">
    <source>
        <dbReference type="ARBA" id="ARBA00022884"/>
    </source>
</evidence>
<feature type="domain" description="SAM-dependent MTase RsmB/NOP-type" evidence="6">
    <location>
        <begin position="142"/>
        <end position="404"/>
    </location>
</feature>
<dbReference type="GO" id="GO:0001510">
    <property type="term" value="P:RNA methylation"/>
    <property type="evidence" value="ECO:0007669"/>
    <property type="project" value="InterPro"/>
</dbReference>
<comment type="similarity">
    <text evidence="5">Belongs to the class I-like SAM-binding methyltransferase superfamily. RsmB/NOP family.</text>
</comment>
<evidence type="ECO:0000313" key="7">
    <source>
        <dbReference type="EMBL" id="GAO98420.1"/>
    </source>
</evidence>
<sequence>MKTGARIGAMYEILDYFFKSQKPLDGVIQEYFTRRRYAGSKDRRYIIHHTFNFFRYWETLKREVGANNPRALLIAYLKRIESWTPEDFHTHFNEDIYSLSPLSSAEKEETEALTLPEWAYANVPEFMWKEFIRSYDTEFLAQAKALNQEALPDLRVNTLKTTREKVLKELKKLSLEAIETPYSPWGIRLGKRTNLATLPLFKEGFVEMQDEGSQMLALFCDAKPGQKVLDLCAGAGGKTLALAAMMKNKGQIIATDIEAHRLKRTAQRLQRAGVINTILKEWPLSMQEEQTFDLVVIDAPCSGMGTWRRSPDLRARLTLEDFQKILENQKNLLKKASLYVQEEGRLIYGTCSLLKKENEEQVKDFLDDHPDFHLAKETRLSPLTHQTDGFYGAEILREGKNRSL</sequence>
<dbReference type="PANTHER" id="PTHR22807:SF53">
    <property type="entry name" value="RIBOSOMAL RNA SMALL SUBUNIT METHYLTRANSFERASE B-RELATED"/>
    <property type="match status" value="1"/>
</dbReference>
<dbReference type="InterPro" id="IPR054728">
    <property type="entry name" value="RsmB-like_ferredoxin"/>
</dbReference>
<organism evidence="7 8">
    <name type="scientific">Caedimonas varicaedens</name>
    <dbReference type="NCBI Taxonomy" id="1629334"/>
    <lineage>
        <taxon>Bacteria</taxon>
        <taxon>Pseudomonadati</taxon>
        <taxon>Pseudomonadota</taxon>
        <taxon>Alphaproteobacteria</taxon>
        <taxon>Holosporales</taxon>
        <taxon>Caedimonadaceae</taxon>
        <taxon>Caedimonas</taxon>
    </lineage>
</organism>
<dbReference type="InterPro" id="IPR023267">
    <property type="entry name" value="RCMT"/>
</dbReference>
<feature type="binding site" evidence="5">
    <location>
        <position position="298"/>
    </location>
    <ligand>
        <name>S-adenosyl-L-methionine</name>
        <dbReference type="ChEBI" id="CHEBI:59789"/>
    </ligand>
</feature>
<dbReference type="Proteomes" id="UP000036771">
    <property type="component" value="Unassembled WGS sequence"/>
</dbReference>
<dbReference type="Gene3D" id="3.30.70.1170">
    <property type="entry name" value="Sun protein, domain 3"/>
    <property type="match status" value="1"/>
</dbReference>
<accession>A0A0K8MD02</accession>
<dbReference type="InterPro" id="IPR001678">
    <property type="entry name" value="MeTrfase_RsmB-F_NOP2_dom"/>
</dbReference>
<evidence type="ECO:0000256" key="3">
    <source>
        <dbReference type="ARBA" id="ARBA00022691"/>
    </source>
</evidence>
<dbReference type="PROSITE" id="PS51686">
    <property type="entry name" value="SAM_MT_RSMB_NOP"/>
    <property type="match status" value="1"/>
</dbReference>
<gene>
    <name evidence="7" type="primary">rsmB</name>
    <name evidence="7" type="ORF">Cva_01079</name>
</gene>
<name>A0A0K8MD02_9PROT</name>
<comment type="caution">
    <text evidence="7">The sequence shown here is derived from an EMBL/GenBank/DDBJ whole genome shotgun (WGS) entry which is preliminary data.</text>
</comment>
<dbReference type="PRINTS" id="PR02008">
    <property type="entry name" value="RCMTFAMILY"/>
</dbReference>
<feature type="active site" description="Nucleophile" evidence="5">
    <location>
        <position position="351"/>
    </location>
</feature>
<reference evidence="7 8" key="1">
    <citation type="submission" date="2015-03" db="EMBL/GenBank/DDBJ databases">
        <title>Caedibacter varicaedens, whole genome shotgun sequence.</title>
        <authorList>
            <person name="Suzuki H."/>
            <person name="Dapper A.L."/>
            <person name="Gibson A.K."/>
            <person name="Jackson C."/>
            <person name="Lee H."/>
            <person name="Pejaver V.R."/>
            <person name="Doak T."/>
            <person name="Lynch M."/>
        </authorList>
    </citation>
    <scope>NUCLEOTIDE SEQUENCE [LARGE SCALE GENOMIC DNA]</scope>
</reference>
<dbReference type="InterPro" id="IPR049560">
    <property type="entry name" value="MeTrfase_RsmB-F_NOP2_cat"/>
</dbReference>
<keyword evidence="4 5" id="KW-0694">RNA-binding</keyword>
<comment type="caution">
    <text evidence="5">Lacks conserved residue(s) required for the propagation of feature annotation.</text>
</comment>
<keyword evidence="2 5" id="KW-0808">Transferase</keyword>
<dbReference type="SUPFAM" id="SSF53335">
    <property type="entry name" value="S-adenosyl-L-methionine-dependent methyltransferases"/>
    <property type="match status" value="1"/>
</dbReference>
<dbReference type="Pfam" id="PF01189">
    <property type="entry name" value="Methyltr_RsmB-F"/>
    <property type="match status" value="1"/>
</dbReference>
<evidence type="ECO:0000256" key="5">
    <source>
        <dbReference type="PROSITE-ProRule" id="PRU01023"/>
    </source>
</evidence>
<dbReference type="InterPro" id="IPR029063">
    <property type="entry name" value="SAM-dependent_MTases_sf"/>
</dbReference>
<dbReference type="GO" id="GO:0008173">
    <property type="term" value="F:RNA methyltransferase activity"/>
    <property type="evidence" value="ECO:0007669"/>
    <property type="project" value="InterPro"/>
</dbReference>
<dbReference type="Pfam" id="PF22458">
    <property type="entry name" value="RsmF-B_ferredox"/>
    <property type="match status" value="1"/>
</dbReference>
<dbReference type="CDD" id="cd02440">
    <property type="entry name" value="AdoMet_MTases"/>
    <property type="match status" value="1"/>
</dbReference>
<feature type="binding site" evidence="5">
    <location>
        <position position="256"/>
    </location>
    <ligand>
        <name>S-adenosyl-L-methionine</name>
        <dbReference type="ChEBI" id="CHEBI:59789"/>
    </ligand>
</feature>
<protein>
    <submittedName>
        <fullName evidence="7">Ribosomal RNA small subunit methyltransferase B</fullName>
    </submittedName>
</protein>
<dbReference type="OrthoDB" id="9810297at2"/>
<dbReference type="Gene3D" id="3.40.50.150">
    <property type="entry name" value="Vaccinia Virus protein VP39"/>
    <property type="match status" value="1"/>
</dbReference>
<evidence type="ECO:0000259" key="6">
    <source>
        <dbReference type="PROSITE" id="PS51686"/>
    </source>
</evidence>
<keyword evidence="1 5" id="KW-0489">Methyltransferase</keyword>
<dbReference type="STRING" id="1629334.Cva_01079"/>
<evidence type="ECO:0000313" key="8">
    <source>
        <dbReference type="Proteomes" id="UP000036771"/>
    </source>
</evidence>
<evidence type="ECO:0000256" key="1">
    <source>
        <dbReference type="ARBA" id="ARBA00022603"/>
    </source>
</evidence>
<dbReference type="PANTHER" id="PTHR22807">
    <property type="entry name" value="NOP2 YEAST -RELATED NOL1/NOP2/FMU SUN DOMAIN-CONTAINING"/>
    <property type="match status" value="1"/>
</dbReference>
<evidence type="ECO:0000256" key="2">
    <source>
        <dbReference type="ARBA" id="ARBA00022679"/>
    </source>
</evidence>
<keyword evidence="8" id="KW-1185">Reference proteome</keyword>
<proteinExistence type="inferred from homology"/>
<dbReference type="AlphaFoldDB" id="A0A0K8MD02"/>
<dbReference type="GO" id="GO:0003723">
    <property type="term" value="F:RNA binding"/>
    <property type="evidence" value="ECO:0007669"/>
    <property type="project" value="UniProtKB-UniRule"/>
</dbReference>